<reference evidence="4 5" key="1">
    <citation type="journal article" date="2024" name="Commun. Biol.">
        <title>Comparative genomic analysis of thermophilic fungi reveals convergent evolutionary adaptations and gene losses.</title>
        <authorList>
            <person name="Steindorff A.S."/>
            <person name="Aguilar-Pontes M.V."/>
            <person name="Robinson A.J."/>
            <person name="Andreopoulos B."/>
            <person name="LaButti K."/>
            <person name="Kuo A."/>
            <person name="Mondo S."/>
            <person name="Riley R."/>
            <person name="Otillar R."/>
            <person name="Haridas S."/>
            <person name="Lipzen A."/>
            <person name="Grimwood J."/>
            <person name="Schmutz J."/>
            <person name="Clum A."/>
            <person name="Reid I.D."/>
            <person name="Moisan M.C."/>
            <person name="Butler G."/>
            <person name="Nguyen T.T.M."/>
            <person name="Dewar K."/>
            <person name="Conant G."/>
            <person name="Drula E."/>
            <person name="Henrissat B."/>
            <person name="Hansel C."/>
            <person name="Singer S."/>
            <person name="Hutchinson M.I."/>
            <person name="de Vries R.P."/>
            <person name="Natvig D.O."/>
            <person name="Powell A.J."/>
            <person name="Tsang A."/>
            <person name="Grigoriev I.V."/>
        </authorList>
    </citation>
    <scope>NUCLEOTIDE SEQUENCE [LARGE SCALE GENOMIC DNA]</scope>
    <source>
        <strain evidence="4 5">ATCC 24622</strain>
    </source>
</reference>
<name>A0ABR3VK97_9PEZI</name>
<feature type="region of interest" description="Disordered" evidence="2">
    <location>
        <begin position="288"/>
        <end position="338"/>
    </location>
</feature>
<feature type="compositionally biased region" description="Basic and acidic residues" evidence="2">
    <location>
        <begin position="320"/>
        <end position="330"/>
    </location>
</feature>
<dbReference type="InterPro" id="IPR000340">
    <property type="entry name" value="Dual-sp_phosphatase_cat-dom"/>
</dbReference>
<dbReference type="Pfam" id="PF00782">
    <property type="entry name" value="DSPc"/>
    <property type="match status" value="1"/>
</dbReference>
<comment type="similarity">
    <text evidence="1">Belongs to the protein-tyrosine phosphatase family. Non-receptor class subfamily.</text>
</comment>
<dbReference type="Proteomes" id="UP001586593">
    <property type="component" value="Unassembled WGS sequence"/>
</dbReference>
<evidence type="ECO:0000256" key="2">
    <source>
        <dbReference type="SAM" id="MobiDB-lite"/>
    </source>
</evidence>
<organism evidence="4 5">
    <name type="scientific">Phialemonium thermophilum</name>
    <dbReference type="NCBI Taxonomy" id="223376"/>
    <lineage>
        <taxon>Eukaryota</taxon>
        <taxon>Fungi</taxon>
        <taxon>Dikarya</taxon>
        <taxon>Ascomycota</taxon>
        <taxon>Pezizomycotina</taxon>
        <taxon>Sordariomycetes</taxon>
        <taxon>Sordariomycetidae</taxon>
        <taxon>Cephalothecales</taxon>
        <taxon>Cephalothecaceae</taxon>
        <taxon>Phialemonium</taxon>
    </lineage>
</organism>
<dbReference type="InterPro" id="IPR052449">
    <property type="entry name" value="STYX-Interacting_Phosphatase"/>
</dbReference>
<accession>A0ABR3VK97</accession>
<evidence type="ECO:0000313" key="5">
    <source>
        <dbReference type="Proteomes" id="UP001586593"/>
    </source>
</evidence>
<keyword evidence="5" id="KW-1185">Reference proteome</keyword>
<evidence type="ECO:0000313" key="4">
    <source>
        <dbReference type="EMBL" id="KAL1841788.1"/>
    </source>
</evidence>
<dbReference type="EMBL" id="JAZHXJ010002027">
    <property type="protein sequence ID" value="KAL1841788.1"/>
    <property type="molecule type" value="Genomic_DNA"/>
</dbReference>
<feature type="compositionally biased region" description="Low complexity" evidence="2">
    <location>
        <begin position="182"/>
        <end position="191"/>
    </location>
</feature>
<evidence type="ECO:0000259" key="3">
    <source>
        <dbReference type="SMART" id="SM00195"/>
    </source>
</evidence>
<gene>
    <name evidence="4" type="ORF">VTK73DRAFT_3381</name>
</gene>
<feature type="region of interest" description="Disordered" evidence="2">
    <location>
        <begin position="182"/>
        <end position="205"/>
    </location>
</feature>
<dbReference type="CDD" id="cd14498">
    <property type="entry name" value="DSP"/>
    <property type="match status" value="1"/>
</dbReference>
<comment type="caution">
    <text evidence="4">The sequence shown here is derived from an EMBL/GenBank/DDBJ whole genome shotgun (WGS) entry which is preliminary data.</text>
</comment>
<dbReference type="InterPro" id="IPR029021">
    <property type="entry name" value="Prot-tyrosine_phosphatase-like"/>
</dbReference>
<dbReference type="SMART" id="SM00195">
    <property type="entry name" value="DSPc"/>
    <property type="match status" value="1"/>
</dbReference>
<dbReference type="Gene3D" id="3.90.190.10">
    <property type="entry name" value="Protein tyrosine phosphatase superfamily"/>
    <property type="match status" value="1"/>
</dbReference>
<dbReference type="PANTHER" id="PTHR46588">
    <property type="entry name" value="SERINE/THREONINE/TYROSINE-INTERACTING PROTEIN"/>
    <property type="match status" value="1"/>
</dbReference>
<proteinExistence type="inferred from homology"/>
<sequence length="338" mass="37017">MEYDMSNWPLAKGVVRAAPMVSTPPSLPTPPPPPVMRARQKTLSIVPTYEHLDPAQLTTDDLRIITQGKVQVASDNTINWRYESRREAQPILDFLYLGPSSVLRDRAFLQREGITLLLAVRDSRMAKVNLMGAERVAGELGIEAESIDVDSNQDLVRWFPVAVEKINGHLLRRYRSQGRAVQAGEGEATTGAPGGGPPPQAPDGSRMVIDSAQFRPAKVLVYCETGNDRSAAVVAAYLVTMFQADVETVCQFIGLQRFCATFDESTAFLLKTYEDIIVARRSVARDAAGHAAGDGAGRSAKRTISQTRGDEDDDLSRAPAHADFDQDRYAGRGQFAPW</sequence>
<protein>
    <recommendedName>
        <fullName evidence="3">Tyrosine-protein phosphatase domain-containing protein</fullName>
    </recommendedName>
</protein>
<evidence type="ECO:0000256" key="1">
    <source>
        <dbReference type="ARBA" id="ARBA00009649"/>
    </source>
</evidence>
<dbReference type="InterPro" id="IPR020422">
    <property type="entry name" value="TYR_PHOSPHATASE_DUAL_dom"/>
</dbReference>
<dbReference type="PANTHER" id="PTHR46588:SF1">
    <property type="entry name" value="SERINE_THREONINE_TYROSINE-INTERACTING PROTEIN"/>
    <property type="match status" value="1"/>
</dbReference>
<dbReference type="SUPFAM" id="SSF52799">
    <property type="entry name" value="(Phosphotyrosine protein) phosphatases II"/>
    <property type="match status" value="1"/>
</dbReference>
<feature type="domain" description="Tyrosine-protein phosphatase" evidence="3">
    <location>
        <begin position="87"/>
        <end position="276"/>
    </location>
</feature>